<dbReference type="PROSITE" id="PS50234">
    <property type="entry name" value="VWFA"/>
    <property type="match status" value="1"/>
</dbReference>
<dbReference type="RefSeq" id="WP_198498516.1">
    <property type="nucleotide sequence ID" value="NZ_CP065989.1"/>
</dbReference>
<dbReference type="Gene3D" id="3.40.50.410">
    <property type="entry name" value="von Willebrand factor, type A domain"/>
    <property type="match status" value="1"/>
</dbReference>
<dbReference type="SMART" id="SM00327">
    <property type="entry name" value="VWA"/>
    <property type="match status" value="1"/>
</dbReference>
<dbReference type="InterPro" id="IPR036465">
    <property type="entry name" value="vWFA_dom_sf"/>
</dbReference>
<dbReference type="InterPro" id="IPR055354">
    <property type="entry name" value="DUF7507"/>
</dbReference>
<evidence type="ECO:0000256" key="2">
    <source>
        <dbReference type="SAM" id="SignalP"/>
    </source>
</evidence>
<sequence>MRDQHGFAPRLTRACVIIATILVMMFSAVPVAHADPQGEDAAPTPSQSPTPTEAPAPAAGESPEETESPARAPRAVAPQSVPRPSGDNAVITVKVGGDRTAANSVSGLAGVTLRLYDGGSSGPSTPMRDSWATCTSDGDGDCSFVVPQTGRGLIFRQENRDKRFWVVQESTPNGWSANDKLVIGSASSNSAQRYTFRTGTQLRAGSTYRSGSEFMTSGSRSNTTNSTGTWQNSRTNPALEASCTAGLRVALVLDLSGSVANSGALGTLKDSAKGMVDALKGTNSSMALYTFASNAPRDSTDSGRNWPSMSIDPGDNANTIKSRIDAYVAEGGTNWDSGLWQVADANEQYDLAVVVTDGLPTFSSGNTSTYGNVTSFDEIEAAIYSANAIKAGGSRIMAVGVGDGIQGGVENLAAISGPAGYSDGGSINDADYFQAGWEDLATLMENLAKGATCRADIEIAKQTLPYGADSASSGGAGWTFGVTASAPGTLQQDSRQTTGENSKVGYQVRFSTPKPAQKSRIDIEEILTDAQTADGWTIDAVECTVNGAKVSVDKSDISLDVTSGDTVKCTVTNKQTLVPGVSIEKKAWDTPTADGLDGAKEIPAGERVADGTTITWTYLVTNTGKTPLDGISVVDDRLPGTAVTCPKTSLNPGETMTCSASGAVTK</sequence>
<gene>
    <name evidence="4" type="ORF">I6H47_10645</name>
</gene>
<feature type="chain" id="PRO_5032519604" description="VWFA domain-containing protein" evidence="2">
    <location>
        <begin position="35"/>
        <end position="666"/>
    </location>
</feature>
<feature type="domain" description="VWFA" evidence="3">
    <location>
        <begin position="248"/>
        <end position="447"/>
    </location>
</feature>
<evidence type="ECO:0000256" key="1">
    <source>
        <dbReference type="SAM" id="MobiDB-lite"/>
    </source>
</evidence>
<feature type="signal peptide" evidence="2">
    <location>
        <begin position="1"/>
        <end position="34"/>
    </location>
</feature>
<dbReference type="AlphaFoldDB" id="A0A7T3ZX93"/>
<dbReference type="SUPFAM" id="SSF53300">
    <property type="entry name" value="vWA-like"/>
    <property type="match status" value="1"/>
</dbReference>
<accession>A0A7T3ZX93</accession>
<feature type="region of interest" description="Disordered" evidence="1">
    <location>
        <begin position="207"/>
        <end position="233"/>
    </location>
</feature>
<dbReference type="EMBL" id="CP065989">
    <property type="protein sequence ID" value="QQB13302.1"/>
    <property type="molecule type" value="Genomic_DNA"/>
</dbReference>
<feature type="region of interest" description="Disordered" evidence="1">
    <location>
        <begin position="35"/>
        <end position="90"/>
    </location>
</feature>
<name>A0A7T3ZX93_9MICO</name>
<protein>
    <recommendedName>
        <fullName evidence="3">VWFA domain-containing protein</fullName>
    </recommendedName>
</protein>
<keyword evidence="2" id="KW-0732">Signal</keyword>
<dbReference type="CDD" id="cd00198">
    <property type="entry name" value="vWFA"/>
    <property type="match status" value="1"/>
</dbReference>
<evidence type="ECO:0000259" key="3">
    <source>
        <dbReference type="PROSITE" id="PS50234"/>
    </source>
</evidence>
<dbReference type="Proteomes" id="UP000595374">
    <property type="component" value="Chromosome"/>
</dbReference>
<reference evidence="4 5" key="1">
    <citation type="submission" date="2020-12" db="EMBL/GenBank/DDBJ databases">
        <title>FDA dAtabase for Regulatory Grade micrObial Sequences (FDA-ARGOS): Supporting development and validation of Infectious Disease Dx tests.</title>
        <authorList>
            <person name="Sproer C."/>
            <person name="Gronow S."/>
            <person name="Severitt S."/>
            <person name="Schroder I."/>
            <person name="Tallon L."/>
            <person name="Sadzewicz L."/>
            <person name="Zhao X."/>
            <person name="Boylan J."/>
            <person name="Ott S."/>
            <person name="Bowen H."/>
            <person name="Vavikolanu K."/>
            <person name="Mehta A."/>
            <person name="Aluvathingal J."/>
            <person name="Nadendla S."/>
            <person name="Lowell S."/>
            <person name="Myers T."/>
            <person name="Yan Y."/>
            <person name="Sichtig H."/>
        </authorList>
    </citation>
    <scope>NUCLEOTIDE SEQUENCE [LARGE SCALE GENOMIC DNA]</scope>
    <source>
        <strain evidence="4 5">FDAARGOS_990</strain>
    </source>
</reference>
<evidence type="ECO:0000313" key="4">
    <source>
        <dbReference type="EMBL" id="QQB13302.1"/>
    </source>
</evidence>
<dbReference type="Pfam" id="PF24346">
    <property type="entry name" value="DUF7507"/>
    <property type="match status" value="1"/>
</dbReference>
<feature type="compositionally biased region" description="Low complexity" evidence="1">
    <location>
        <begin position="216"/>
        <end position="229"/>
    </location>
</feature>
<dbReference type="InterPro" id="IPR002035">
    <property type="entry name" value="VWF_A"/>
</dbReference>
<evidence type="ECO:0000313" key="5">
    <source>
        <dbReference type="Proteomes" id="UP000595374"/>
    </source>
</evidence>
<organism evidence="4 5">
    <name type="scientific">Brevibacterium casei</name>
    <dbReference type="NCBI Taxonomy" id="33889"/>
    <lineage>
        <taxon>Bacteria</taxon>
        <taxon>Bacillati</taxon>
        <taxon>Actinomycetota</taxon>
        <taxon>Actinomycetes</taxon>
        <taxon>Micrococcales</taxon>
        <taxon>Brevibacteriaceae</taxon>
        <taxon>Brevibacterium</taxon>
    </lineage>
</organism>
<proteinExistence type="predicted"/>